<dbReference type="NCBIfam" id="TIGR00654">
    <property type="entry name" value="PhzF_family"/>
    <property type="match status" value="1"/>
</dbReference>
<accession>A0A1I4CAP0</accession>
<dbReference type="EMBL" id="FOTF01000002">
    <property type="protein sequence ID" value="SFK78015.1"/>
    <property type="molecule type" value="Genomic_DNA"/>
</dbReference>
<gene>
    <name evidence="3" type="ORF">SAMN04488004_10246</name>
</gene>
<dbReference type="SUPFAM" id="SSF54506">
    <property type="entry name" value="Diaminopimelate epimerase-like"/>
    <property type="match status" value="1"/>
</dbReference>
<dbReference type="GO" id="GO:0005737">
    <property type="term" value="C:cytoplasm"/>
    <property type="evidence" value="ECO:0007669"/>
    <property type="project" value="TreeGrafter"/>
</dbReference>
<dbReference type="PANTHER" id="PTHR13774:SF32">
    <property type="entry name" value="ANTISENSE-ENHANCING SEQUENCE 1"/>
    <property type="match status" value="1"/>
</dbReference>
<feature type="active site" evidence="2">
    <location>
        <position position="45"/>
    </location>
</feature>
<proteinExistence type="inferred from homology"/>
<protein>
    <submittedName>
        <fullName evidence="3">Trans-2,3-dihydro-3-hydroxyanthranilate isomerase</fullName>
    </submittedName>
</protein>
<sequence>MTAYLVYDVFTDTPFGGNQLAVFPDAEALPQDKLQAIAAEFNFSEVTFVYPPDDLRNTAKVRIFTPTLELPFAGHPLIGTAIALADIGFPADMTLELGIGPVPCSVADGRAQFTATVPLTRDNTPDVALVADALGLAPDDIAVQVHAPVQAGVGVPFVIAQLTDRAALSRCQPDVAAMRIGAARYPSKFDFAVLAYVVADDLIHARMFAPLDNIPEDPATGSAAAALAALLFDVTGAAQDLTIHQGDDMGRPSVIHARAHAAGVTISGQAVRVMEGQFFGHK</sequence>
<dbReference type="PANTHER" id="PTHR13774">
    <property type="entry name" value="PHENAZINE BIOSYNTHESIS PROTEIN"/>
    <property type="match status" value="1"/>
</dbReference>
<keyword evidence="4" id="KW-1185">Reference proteome</keyword>
<reference evidence="3 4" key="1">
    <citation type="submission" date="2016-10" db="EMBL/GenBank/DDBJ databases">
        <authorList>
            <person name="de Groot N.N."/>
        </authorList>
    </citation>
    <scope>NUCLEOTIDE SEQUENCE [LARGE SCALE GENOMIC DNA]</scope>
    <source>
        <strain evidence="3 4">DSM 16199</strain>
    </source>
</reference>
<evidence type="ECO:0000313" key="4">
    <source>
        <dbReference type="Proteomes" id="UP000199550"/>
    </source>
</evidence>
<name>A0A1I4CAP0_9RHOB</name>
<evidence type="ECO:0000313" key="3">
    <source>
        <dbReference type="EMBL" id="SFK78015.1"/>
    </source>
</evidence>
<organism evidence="3 4">
    <name type="scientific">Loktanella salsilacus</name>
    <dbReference type="NCBI Taxonomy" id="195913"/>
    <lineage>
        <taxon>Bacteria</taxon>
        <taxon>Pseudomonadati</taxon>
        <taxon>Pseudomonadota</taxon>
        <taxon>Alphaproteobacteria</taxon>
        <taxon>Rhodobacterales</taxon>
        <taxon>Roseobacteraceae</taxon>
        <taxon>Loktanella</taxon>
    </lineage>
</organism>
<dbReference type="Proteomes" id="UP000199550">
    <property type="component" value="Unassembled WGS sequence"/>
</dbReference>
<dbReference type="InterPro" id="IPR003719">
    <property type="entry name" value="Phenazine_PhzF-like"/>
</dbReference>
<dbReference type="GO" id="GO:0016853">
    <property type="term" value="F:isomerase activity"/>
    <property type="evidence" value="ECO:0007669"/>
    <property type="project" value="UniProtKB-KW"/>
</dbReference>
<dbReference type="AlphaFoldDB" id="A0A1I4CAP0"/>
<evidence type="ECO:0000256" key="2">
    <source>
        <dbReference type="PIRSR" id="PIRSR016184-1"/>
    </source>
</evidence>
<dbReference type="OrthoDB" id="9788221at2"/>
<dbReference type="Pfam" id="PF02567">
    <property type="entry name" value="PhzC-PhzF"/>
    <property type="match status" value="1"/>
</dbReference>
<dbReference type="PIRSF" id="PIRSF016184">
    <property type="entry name" value="PhzC_PhzF"/>
    <property type="match status" value="1"/>
</dbReference>
<keyword evidence="3" id="KW-0413">Isomerase</keyword>
<comment type="similarity">
    <text evidence="1">Belongs to the PhzF family.</text>
</comment>
<dbReference type="RefSeq" id="WP_090184763.1">
    <property type="nucleotide sequence ID" value="NZ_FOTF01000002.1"/>
</dbReference>
<dbReference type="Gene3D" id="3.10.310.10">
    <property type="entry name" value="Diaminopimelate Epimerase, Chain A, domain 1"/>
    <property type="match status" value="2"/>
</dbReference>
<dbReference type="STRING" id="195913.SAMN04488004_10246"/>
<evidence type="ECO:0000256" key="1">
    <source>
        <dbReference type="ARBA" id="ARBA00008270"/>
    </source>
</evidence>